<protein>
    <submittedName>
        <fullName evidence="6">Putative membrane protein</fullName>
    </submittedName>
</protein>
<feature type="transmembrane region" description="Helical" evidence="5">
    <location>
        <begin position="47"/>
        <end position="69"/>
    </location>
</feature>
<dbReference type="EMBL" id="CP008953">
    <property type="protein sequence ID" value="AIG79321.1"/>
    <property type="molecule type" value="Genomic_DNA"/>
</dbReference>
<dbReference type="GO" id="GO:0016020">
    <property type="term" value="C:membrane"/>
    <property type="evidence" value="ECO:0007669"/>
    <property type="project" value="UniProtKB-SubCell"/>
</dbReference>
<feature type="transmembrane region" description="Helical" evidence="5">
    <location>
        <begin position="75"/>
        <end position="93"/>
    </location>
</feature>
<dbReference type="HOGENOM" id="CLU_126433_0_1_11"/>
<evidence type="ECO:0000313" key="7">
    <source>
        <dbReference type="Proteomes" id="UP000028492"/>
    </source>
</evidence>
<dbReference type="RefSeq" id="WP_038518440.1">
    <property type="nucleotide sequence ID" value="NZ_CP008953.1"/>
</dbReference>
<evidence type="ECO:0000256" key="2">
    <source>
        <dbReference type="ARBA" id="ARBA00022692"/>
    </source>
</evidence>
<dbReference type="eggNOG" id="ENOG5032SEJ">
    <property type="taxonomic scope" value="Bacteria"/>
</dbReference>
<dbReference type="AlphaFoldDB" id="A0A075V445"/>
<proteinExistence type="predicted"/>
<evidence type="ECO:0000256" key="5">
    <source>
        <dbReference type="SAM" id="Phobius"/>
    </source>
</evidence>
<reference evidence="6 7" key="1">
    <citation type="journal article" date="2014" name="J. Biotechnol.">
        <title>Complete genome sequence of the actinobacterium Amycolatopsis japonica MG417-CF17(T) (=DSM 44213T) producing (S,S)-N,N'-ethylenediaminedisuccinic acid.</title>
        <authorList>
            <person name="Stegmann E."/>
            <person name="Albersmeier A."/>
            <person name="Spohn M."/>
            <person name="Gert H."/>
            <person name="Weber T."/>
            <person name="Wohlleben W."/>
            <person name="Kalinowski J."/>
            <person name="Ruckert C."/>
        </authorList>
    </citation>
    <scope>NUCLEOTIDE SEQUENCE [LARGE SCALE GENOMIC DNA]</scope>
    <source>
        <strain evidence="7">MG417-CF17 (DSM 44213)</strain>
    </source>
</reference>
<sequence>METALWIVAGLLAVMYLVSGVGKLFLRRETIAGVASGAGWVLDLGPGTVKFIGVVEILGAVGLVVPALLDIAPALVPLAALGLALVMAGALVVRWRRREPLIALLDLGYLALCAFVAIGRA</sequence>
<feature type="transmembrane region" description="Helical" evidence="5">
    <location>
        <begin position="100"/>
        <end position="118"/>
    </location>
</feature>
<evidence type="ECO:0000256" key="3">
    <source>
        <dbReference type="ARBA" id="ARBA00022989"/>
    </source>
</evidence>
<keyword evidence="7" id="KW-1185">Reference proteome</keyword>
<gene>
    <name evidence="6" type="ORF">AJAP_32535</name>
</gene>
<organism evidence="6 7">
    <name type="scientific">Amycolatopsis japonica</name>
    <dbReference type="NCBI Taxonomy" id="208439"/>
    <lineage>
        <taxon>Bacteria</taxon>
        <taxon>Bacillati</taxon>
        <taxon>Actinomycetota</taxon>
        <taxon>Actinomycetes</taxon>
        <taxon>Pseudonocardiales</taxon>
        <taxon>Pseudonocardiaceae</taxon>
        <taxon>Amycolatopsis</taxon>
        <taxon>Amycolatopsis japonica group</taxon>
    </lineage>
</organism>
<evidence type="ECO:0000313" key="6">
    <source>
        <dbReference type="EMBL" id="AIG79321.1"/>
    </source>
</evidence>
<comment type="subcellular location">
    <subcellularLocation>
        <location evidence="1">Membrane</location>
        <topology evidence="1">Multi-pass membrane protein</topology>
    </subcellularLocation>
</comment>
<dbReference type="InterPro" id="IPR032808">
    <property type="entry name" value="DoxX"/>
</dbReference>
<dbReference type="Pfam" id="PF13564">
    <property type="entry name" value="DoxX_2"/>
    <property type="match status" value="1"/>
</dbReference>
<evidence type="ECO:0000256" key="4">
    <source>
        <dbReference type="ARBA" id="ARBA00023136"/>
    </source>
</evidence>
<name>A0A075V445_9PSEU</name>
<keyword evidence="4 5" id="KW-0472">Membrane</keyword>
<dbReference type="KEGG" id="aja:AJAP_32535"/>
<feature type="transmembrane region" description="Helical" evidence="5">
    <location>
        <begin position="6"/>
        <end position="26"/>
    </location>
</feature>
<keyword evidence="3 5" id="KW-1133">Transmembrane helix</keyword>
<dbReference type="STRING" id="208439.AJAP_32535"/>
<evidence type="ECO:0000256" key="1">
    <source>
        <dbReference type="ARBA" id="ARBA00004141"/>
    </source>
</evidence>
<accession>A0A075V445</accession>
<dbReference type="Proteomes" id="UP000028492">
    <property type="component" value="Chromosome"/>
</dbReference>
<keyword evidence="2 5" id="KW-0812">Transmembrane</keyword>